<organism evidence="2 3">
    <name type="scientific">Cercophora newfieldiana</name>
    <dbReference type="NCBI Taxonomy" id="92897"/>
    <lineage>
        <taxon>Eukaryota</taxon>
        <taxon>Fungi</taxon>
        <taxon>Dikarya</taxon>
        <taxon>Ascomycota</taxon>
        <taxon>Pezizomycotina</taxon>
        <taxon>Sordariomycetes</taxon>
        <taxon>Sordariomycetidae</taxon>
        <taxon>Sordariales</taxon>
        <taxon>Lasiosphaeriaceae</taxon>
        <taxon>Cercophora</taxon>
    </lineage>
</organism>
<sequence>MIPSGVPGTPLVPYPEEDRPDAVYGIITAPRVAPHRSGRQPAKSCLKTASRPRSGAGTAKSHGEVGALRWDTQNPYTVTGRCIITGRHVIPRWRAPKEFRRERNMVIRAMSPEDRLALKAVPNWTSDCDAPMTGMSEEQDLAAAQHQAEEDELDRRIAEARVNWQRNKADCPIPNKTARSRHPAVVESKRWRAYLAAKYGGPPEHC</sequence>
<evidence type="ECO:0000256" key="1">
    <source>
        <dbReference type="SAM" id="MobiDB-lite"/>
    </source>
</evidence>
<comment type="caution">
    <text evidence="2">The sequence shown here is derived from an EMBL/GenBank/DDBJ whole genome shotgun (WGS) entry which is preliminary data.</text>
</comment>
<dbReference type="EMBL" id="JAULSV010000001">
    <property type="protein sequence ID" value="KAK0657976.1"/>
    <property type="molecule type" value="Genomic_DNA"/>
</dbReference>
<feature type="region of interest" description="Disordered" evidence="1">
    <location>
        <begin position="33"/>
        <end position="66"/>
    </location>
</feature>
<proteinExistence type="predicted"/>
<evidence type="ECO:0000313" key="3">
    <source>
        <dbReference type="Proteomes" id="UP001174936"/>
    </source>
</evidence>
<name>A0AA39YSS9_9PEZI</name>
<evidence type="ECO:0000313" key="2">
    <source>
        <dbReference type="EMBL" id="KAK0657976.1"/>
    </source>
</evidence>
<accession>A0AA39YSS9</accession>
<keyword evidence="3" id="KW-1185">Reference proteome</keyword>
<dbReference type="AlphaFoldDB" id="A0AA39YSS9"/>
<gene>
    <name evidence="2" type="ORF">B0T16DRAFT_319909</name>
</gene>
<reference evidence="2" key="1">
    <citation type="submission" date="2023-06" db="EMBL/GenBank/DDBJ databases">
        <title>Genome-scale phylogeny and comparative genomics of the fungal order Sordariales.</title>
        <authorList>
            <consortium name="Lawrence Berkeley National Laboratory"/>
            <person name="Hensen N."/>
            <person name="Bonometti L."/>
            <person name="Westerberg I."/>
            <person name="Brannstrom I.O."/>
            <person name="Guillou S."/>
            <person name="Cros-Aarteil S."/>
            <person name="Calhoun S."/>
            <person name="Haridas S."/>
            <person name="Kuo A."/>
            <person name="Mondo S."/>
            <person name="Pangilinan J."/>
            <person name="Riley R."/>
            <person name="Labutti K."/>
            <person name="Andreopoulos B."/>
            <person name="Lipzen A."/>
            <person name="Chen C."/>
            <person name="Yanf M."/>
            <person name="Daum C."/>
            <person name="Ng V."/>
            <person name="Clum A."/>
            <person name="Steindorff A."/>
            <person name="Ohm R."/>
            <person name="Martin F."/>
            <person name="Silar P."/>
            <person name="Natvig D."/>
            <person name="Lalanne C."/>
            <person name="Gautier V."/>
            <person name="Ament-Velasquez S.L."/>
            <person name="Kruys A."/>
            <person name="Hutchinson M.I."/>
            <person name="Powell A.J."/>
            <person name="Barry K."/>
            <person name="Miller A.N."/>
            <person name="Grigoriev I.V."/>
            <person name="Debuchy R."/>
            <person name="Gladieux P."/>
            <person name="Thoren M.H."/>
            <person name="Johannesson H."/>
        </authorList>
    </citation>
    <scope>NUCLEOTIDE SEQUENCE</scope>
    <source>
        <strain evidence="2">SMH2532-1</strain>
    </source>
</reference>
<dbReference type="Proteomes" id="UP001174936">
    <property type="component" value="Unassembled WGS sequence"/>
</dbReference>
<protein>
    <submittedName>
        <fullName evidence="2">Uncharacterized protein</fullName>
    </submittedName>
</protein>